<dbReference type="Pfam" id="PF00400">
    <property type="entry name" value="WD40"/>
    <property type="match status" value="4"/>
</dbReference>
<evidence type="ECO:0000313" key="6">
    <source>
        <dbReference type="Proteomes" id="UP000325286"/>
    </source>
</evidence>
<reference evidence="5 6" key="1">
    <citation type="submission" date="2019-08" db="EMBL/GenBank/DDBJ databases">
        <title>Deep-cultivation of Planctomycetes and their phenomic and genomic characterization uncovers novel biology.</title>
        <authorList>
            <person name="Wiegand S."/>
            <person name="Jogler M."/>
            <person name="Boedeker C."/>
            <person name="Pinto D."/>
            <person name="Vollmers J."/>
            <person name="Rivas-Marin E."/>
            <person name="Kohn T."/>
            <person name="Peeters S.H."/>
            <person name="Heuer A."/>
            <person name="Rast P."/>
            <person name="Oberbeckmann S."/>
            <person name="Bunk B."/>
            <person name="Jeske O."/>
            <person name="Meyerdierks A."/>
            <person name="Storesund J.E."/>
            <person name="Kallscheuer N."/>
            <person name="Luecker S."/>
            <person name="Lage O.M."/>
            <person name="Pohl T."/>
            <person name="Merkel B.J."/>
            <person name="Hornburger P."/>
            <person name="Mueller R.-W."/>
            <person name="Bruemmer F."/>
            <person name="Labrenz M."/>
            <person name="Spormann A.M."/>
            <person name="Op den Camp H."/>
            <person name="Overmann J."/>
            <person name="Amann R."/>
            <person name="Jetten M.S.M."/>
            <person name="Mascher T."/>
            <person name="Medema M.H."/>
            <person name="Devos D.P."/>
            <person name="Kaster A.-K."/>
            <person name="Ovreas L."/>
            <person name="Rohde M."/>
            <person name="Galperin M.Y."/>
            <person name="Jogler C."/>
        </authorList>
    </citation>
    <scope>NUCLEOTIDE SEQUENCE [LARGE SCALE GENOMIC DNA]</scope>
    <source>
        <strain evidence="5 6">UC8</strain>
    </source>
</reference>
<dbReference type="PANTHER" id="PTHR44019">
    <property type="entry name" value="WD REPEAT-CONTAINING PROTEIN 55"/>
    <property type="match status" value="1"/>
</dbReference>
<name>A0A5B9QTI3_9BACT</name>
<dbReference type="InterPro" id="IPR011047">
    <property type="entry name" value="Quinoprotein_ADH-like_sf"/>
</dbReference>
<keyword evidence="2" id="KW-0677">Repeat</keyword>
<evidence type="ECO:0000256" key="3">
    <source>
        <dbReference type="PROSITE-ProRule" id="PRU00221"/>
    </source>
</evidence>
<dbReference type="AlphaFoldDB" id="A0A5B9QTI3"/>
<feature type="repeat" description="WD" evidence="3">
    <location>
        <begin position="79"/>
        <end position="120"/>
    </location>
</feature>
<dbReference type="SMART" id="SM00320">
    <property type="entry name" value="WD40"/>
    <property type="match status" value="7"/>
</dbReference>
<evidence type="ECO:0000256" key="1">
    <source>
        <dbReference type="ARBA" id="ARBA00022574"/>
    </source>
</evidence>
<feature type="repeat" description="WD" evidence="3">
    <location>
        <begin position="204"/>
        <end position="245"/>
    </location>
</feature>
<feature type="repeat" description="WD" evidence="3">
    <location>
        <begin position="287"/>
        <end position="319"/>
    </location>
</feature>
<organism evidence="5 6">
    <name type="scientific">Roseimaritima ulvae</name>
    <dbReference type="NCBI Taxonomy" id="980254"/>
    <lineage>
        <taxon>Bacteria</taxon>
        <taxon>Pseudomonadati</taxon>
        <taxon>Planctomycetota</taxon>
        <taxon>Planctomycetia</taxon>
        <taxon>Pirellulales</taxon>
        <taxon>Pirellulaceae</taxon>
        <taxon>Roseimaritima</taxon>
    </lineage>
</organism>
<dbReference type="KEGG" id="rul:UC8_30780"/>
<dbReference type="InterPro" id="IPR015943">
    <property type="entry name" value="WD40/YVTN_repeat-like_dom_sf"/>
</dbReference>
<protein>
    <submittedName>
        <fullName evidence="5">WD domain, G-beta repeat</fullName>
    </submittedName>
</protein>
<feature type="chain" id="PRO_5022718294" evidence="4">
    <location>
        <begin position="22"/>
        <end position="339"/>
    </location>
</feature>
<dbReference type="InterPro" id="IPR001680">
    <property type="entry name" value="WD40_rpt"/>
</dbReference>
<dbReference type="PANTHER" id="PTHR44019:SF8">
    <property type="entry name" value="POC1 CENTRIOLAR PROTEIN HOMOLOG"/>
    <property type="match status" value="1"/>
</dbReference>
<keyword evidence="4" id="KW-0732">Signal</keyword>
<dbReference type="RefSeq" id="WP_068133858.1">
    <property type="nucleotide sequence ID" value="NZ_CP042914.1"/>
</dbReference>
<feature type="signal peptide" evidence="4">
    <location>
        <begin position="1"/>
        <end position="21"/>
    </location>
</feature>
<dbReference type="PROSITE" id="PS50294">
    <property type="entry name" value="WD_REPEATS_REGION"/>
    <property type="match status" value="1"/>
</dbReference>
<evidence type="ECO:0000256" key="4">
    <source>
        <dbReference type="SAM" id="SignalP"/>
    </source>
</evidence>
<dbReference type="InterPro" id="IPR050505">
    <property type="entry name" value="WDR55/POC1"/>
</dbReference>
<keyword evidence="1 3" id="KW-0853">WD repeat</keyword>
<dbReference type="SUPFAM" id="SSF50998">
    <property type="entry name" value="Quinoprotein alcohol dehydrogenase-like"/>
    <property type="match status" value="1"/>
</dbReference>
<keyword evidence="6" id="KW-1185">Reference proteome</keyword>
<dbReference type="CDD" id="cd00200">
    <property type="entry name" value="WD40"/>
    <property type="match status" value="1"/>
</dbReference>
<sequence length="339" mass="36735" precursor="true">MLQKAILSPLLLIFSVSAAFAQVPPAAEVLRLKPQDGHPSSPVITALAIDPEGEFLAAAGDDHLIRIIDLATFSEQYVLRQHYGWVRTLDFRSDGRRLVSAGNDGQVVVWDRKNDWQIKQSMPDAPPMACVRFSPVGGILAAVGFDPQLFLLQPGTTRRPVLECGCNDLRTVAFSDDMRLVVAAGRSGDAHLFDPGTGQPAGHFELHDGRIRDLIFMPGSDLMVSVSEDRKVVVFDSLGGEVLHSIPVPGCKLFTVAALDSTRVAVGGADNLVRIVDISRGTILHSLPGHTGSIAVLKANGKYLFSGGFDATIRRWPLQAILQQPRTVQRPDETPSPKR</sequence>
<accession>A0A5B9QTI3</accession>
<evidence type="ECO:0000256" key="2">
    <source>
        <dbReference type="ARBA" id="ARBA00022737"/>
    </source>
</evidence>
<evidence type="ECO:0000313" key="5">
    <source>
        <dbReference type="EMBL" id="QEG41060.1"/>
    </source>
</evidence>
<dbReference type="Gene3D" id="2.130.10.10">
    <property type="entry name" value="YVTN repeat-like/Quinoprotein amine dehydrogenase"/>
    <property type="match status" value="2"/>
</dbReference>
<dbReference type="PROSITE" id="PS50082">
    <property type="entry name" value="WD_REPEATS_2"/>
    <property type="match status" value="3"/>
</dbReference>
<gene>
    <name evidence="5" type="ORF">UC8_30780</name>
</gene>
<dbReference type="Proteomes" id="UP000325286">
    <property type="component" value="Chromosome"/>
</dbReference>
<dbReference type="EMBL" id="CP042914">
    <property type="protein sequence ID" value="QEG41060.1"/>
    <property type="molecule type" value="Genomic_DNA"/>
</dbReference>
<proteinExistence type="predicted"/>